<dbReference type="AlphaFoldDB" id="A0A016XLH5"/>
<gene>
    <name evidence="1" type="ORF">AZ34_14550</name>
</gene>
<sequence>MDFPRLLGPDDLRKLYLSMGEEVWRGMVDLESGTDSVLSTEFLHFWRRRILSDELAVKIRSMETLDGLAAGLIEARMAYLRQDRIDFFGAMTTAYVQLVRAKKESTLFESRRMQSVLLIMMGLWLQEMGRLVLDPPVVFDAQHQMRAWMQQVSRGWIDACEKHQSLLPKHMEVQFRRWRKLVNNY</sequence>
<comment type="caution">
    <text evidence="1">The sequence shown here is derived from an EMBL/GenBank/DDBJ whole genome shotgun (WGS) entry which is preliminary data.</text>
</comment>
<proteinExistence type="predicted"/>
<reference evidence="1 2" key="1">
    <citation type="submission" date="2014-02" db="EMBL/GenBank/DDBJ databases">
        <title>Draft Genome of Hylemonella gracilis isolated from the Niagara River.</title>
        <authorList>
            <person name="Pawlowski D.R."/>
            <person name="Koudelka G.B."/>
        </authorList>
    </citation>
    <scope>NUCLEOTIDE SEQUENCE [LARGE SCALE GENOMIC DNA]</scope>
    <source>
        <strain evidence="1 2">Niagara R</strain>
    </source>
</reference>
<dbReference type="Proteomes" id="UP000023268">
    <property type="component" value="Unassembled WGS sequence"/>
</dbReference>
<accession>A0A016XLH5</accession>
<protein>
    <submittedName>
        <fullName evidence="1">Uncharacterized protein</fullName>
    </submittedName>
</protein>
<organism evidence="1 2">
    <name type="scientific">Hylemonella gracilis str. Niagara R</name>
    <dbReference type="NCBI Taxonomy" id="1458275"/>
    <lineage>
        <taxon>Bacteria</taxon>
        <taxon>Pseudomonadati</taxon>
        <taxon>Pseudomonadota</taxon>
        <taxon>Betaproteobacteria</taxon>
        <taxon>Burkholderiales</taxon>
        <taxon>Comamonadaceae</taxon>
        <taxon>Hylemonella</taxon>
    </lineage>
</organism>
<evidence type="ECO:0000313" key="1">
    <source>
        <dbReference type="EMBL" id="EYC52949.1"/>
    </source>
</evidence>
<dbReference type="EMBL" id="JEMG01000001">
    <property type="protein sequence ID" value="EYC52949.1"/>
    <property type="molecule type" value="Genomic_DNA"/>
</dbReference>
<name>A0A016XLH5_9BURK</name>
<evidence type="ECO:0000313" key="2">
    <source>
        <dbReference type="Proteomes" id="UP000023268"/>
    </source>
</evidence>